<dbReference type="InterPro" id="IPR000412">
    <property type="entry name" value="ABC_2_transport"/>
</dbReference>
<dbReference type="InterPro" id="IPR013525">
    <property type="entry name" value="ABC2_TM"/>
</dbReference>
<keyword evidence="6" id="KW-1003">Cell membrane</keyword>
<evidence type="ECO:0000256" key="2">
    <source>
        <dbReference type="ARBA" id="ARBA00022692"/>
    </source>
</evidence>
<evidence type="ECO:0000256" key="4">
    <source>
        <dbReference type="ARBA" id="ARBA00023136"/>
    </source>
</evidence>
<keyword evidence="3 6" id="KW-1133">Transmembrane helix</keyword>
<organism evidence="9 10">
    <name type="scientific">Microlunatus soli</name>
    <dbReference type="NCBI Taxonomy" id="630515"/>
    <lineage>
        <taxon>Bacteria</taxon>
        <taxon>Bacillati</taxon>
        <taxon>Actinomycetota</taxon>
        <taxon>Actinomycetes</taxon>
        <taxon>Propionibacteriales</taxon>
        <taxon>Propionibacteriaceae</taxon>
        <taxon>Microlunatus</taxon>
    </lineage>
</organism>
<dbReference type="GO" id="GO:0046677">
    <property type="term" value="P:response to antibiotic"/>
    <property type="evidence" value="ECO:0007669"/>
    <property type="project" value="UniProtKB-KW"/>
</dbReference>
<reference evidence="9 10" key="1">
    <citation type="submission" date="2016-10" db="EMBL/GenBank/DDBJ databases">
        <authorList>
            <person name="de Groot N.N."/>
        </authorList>
    </citation>
    <scope>NUCLEOTIDE SEQUENCE [LARGE SCALE GENOMIC DNA]</scope>
    <source>
        <strain evidence="9 10">DSM 21800</strain>
    </source>
</reference>
<evidence type="ECO:0000259" key="8">
    <source>
        <dbReference type="PROSITE" id="PS51012"/>
    </source>
</evidence>
<keyword evidence="4 6" id="KW-0472">Membrane</keyword>
<protein>
    <recommendedName>
        <fullName evidence="6">Transport permease protein</fullName>
    </recommendedName>
</protein>
<evidence type="ECO:0000313" key="10">
    <source>
        <dbReference type="Proteomes" id="UP000199103"/>
    </source>
</evidence>
<feature type="transmembrane region" description="Helical" evidence="6">
    <location>
        <begin position="162"/>
        <end position="189"/>
    </location>
</feature>
<dbReference type="Pfam" id="PF01061">
    <property type="entry name" value="ABC2_membrane"/>
    <property type="match status" value="1"/>
</dbReference>
<comment type="subcellular location">
    <subcellularLocation>
        <location evidence="6">Cell membrane</location>
        <topology evidence="6">Multi-pass membrane protein</topology>
    </subcellularLocation>
    <subcellularLocation>
        <location evidence="1">Membrane</location>
        <topology evidence="1">Multi-pass membrane protein</topology>
    </subcellularLocation>
</comment>
<dbReference type="PANTHER" id="PTHR43229">
    <property type="entry name" value="NODULATION PROTEIN J"/>
    <property type="match status" value="1"/>
</dbReference>
<sequence>MTMIRQAPSTARDAEPRGGSIGPELRTRRPSAITTQLTFVGRSLRHSLRDPEALIMAVVMPVIMMLLFTYVFGGAIEDDGGYVNYVVPGVILLCAGFGSASTAVAVTSDLTNGVINRFRTMPVHSAMVIGGHVVASVVRNLFATVIVFGVAILIGYRPNATALAWLGSAGLITLYILAITTLFAALGILAKTASAANNYGFAVLFLPYLSSAFVPVATMPGWLQWIAGHQPITPIIETLRSLLMGTPMATHGWWALGWCLLILVGSSLWAGWLFPRRRR</sequence>
<feature type="region of interest" description="Disordered" evidence="7">
    <location>
        <begin position="1"/>
        <end position="26"/>
    </location>
</feature>
<feature type="transmembrane region" description="Helical" evidence="6">
    <location>
        <begin position="201"/>
        <end position="223"/>
    </location>
</feature>
<keyword evidence="10" id="KW-1185">Reference proteome</keyword>
<dbReference type="RefSeq" id="WP_091525525.1">
    <property type="nucleotide sequence ID" value="NZ_LT629772.1"/>
</dbReference>
<dbReference type="Proteomes" id="UP000199103">
    <property type="component" value="Chromosome I"/>
</dbReference>
<dbReference type="EMBL" id="LT629772">
    <property type="protein sequence ID" value="SDS68728.1"/>
    <property type="molecule type" value="Genomic_DNA"/>
</dbReference>
<accession>A0A1H1U898</accession>
<keyword evidence="2 6" id="KW-0812">Transmembrane</keyword>
<dbReference type="InterPro" id="IPR047817">
    <property type="entry name" value="ABC2_TM_bact-type"/>
</dbReference>
<keyword evidence="5" id="KW-0046">Antibiotic resistance</keyword>
<dbReference type="GO" id="GO:0140359">
    <property type="term" value="F:ABC-type transporter activity"/>
    <property type="evidence" value="ECO:0007669"/>
    <property type="project" value="InterPro"/>
</dbReference>
<dbReference type="STRING" id="630515.SAMN04489812_2682"/>
<name>A0A1H1U898_9ACTN</name>
<keyword evidence="6" id="KW-0813">Transport</keyword>
<evidence type="ECO:0000256" key="3">
    <source>
        <dbReference type="ARBA" id="ARBA00022989"/>
    </source>
</evidence>
<dbReference type="PANTHER" id="PTHR43229:SF2">
    <property type="entry name" value="NODULATION PROTEIN J"/>
    <property type="match status" value="1"/>
</dbReference>
<dbReference type="AlphaFoldDB" id="A0A1H1U898"/>
<gene>
    <name evidence="9" type="ORF">SAMN04489812_2682</name>
</gene>
<dbReference type="PIRSF" id="PIRSF006648">
    <property type="entry name" value="DrrB"/>
    <property type="match status" value="1"/>
</dbReference>
<dbReference type="OrthoDB" id="3370990at2"/>
<dbReference type="PROSITE" id="PS51012">
    <property type="entry name" value="ABC_TM2"/>
    <property type="match status" value="1"/>
</dbReference>
<evidence type="ECO:0000256" key="7">
    <source>
        <dbReference type="SAM" id="MobiDB-lite"/>
    </source>
</evidence>
<evidence type="ECO:0000313" key="9">
    <source>
        <dbReference type="EMBL" id="SDS68728.1"/>
    </source>
</evidence>
<feature type="transmembrane region" description="Helical" evidence="6">
    <location>
        <begin position="253"/>
        <end position="274"/>
    </location>
</feature>
<evidence type="ECO:0000256" key="1">
    <source>
        <dbReference type="ARBA" id="ARBA00004141"/>
    </source>
</evidence>
<proteinExistence type="inferred from homology"/>
<evidence type="ECO:0000256" key="5">
    <source>
        <dbReference type="ARBA" id="ARBA00023251"/>
    </source>
</evidence>
<comment type="similarity">
    <text evidence="6">Belongs to the ABC-2 integral membrane protein family.</text>
</comment>
<dbReference type="GO" id="GO:0043190">
    <property type="term" value="C:ATP-binding cassette (ABC) transporter complex"/>
    <property type="evidence" value="ECO:0007669"/>
    <property type="project" value="InterPro"/>
</dbReference>
<dbReference type="InterPro" id="IPR051784">
    <property type="entry name" value="Nod_factor_ABC_transporter"/>
</dbReference>
<feature type="transmembrane region" description="Helical" evidence="6">
    <location>
        <begin position="127"/>
        <end position="156"/>
    </location>
</feature>
<feature type="transmembrane region" description="Helical" evidence="6">
    <location>
        <begin position="53"/>
        <end position="73"/>
    </location>
</feature>
<feature type="transmembrane region" description="Helical" evidence="6">
    <location>
        <begin position="85"/>
        <end position="106"/>
    </location>
</feature>
<evidence type="ECO:0000256" key="6">
    <source>
        <dbReference type="RuleBase" id="RU361157"/>
    </source>
</evidence>
<feature type="domain" description="ABC transmembrane type-2" evidence="8">
    <location>
        <begin position="52"/>
        <end position="277"/>
    </location>
</feature>